<dbReference type="InterPro" id="IPR021858">
    <property type="entry name" value="Fun_TF"/>
</dbReference>
<dbReference type="GeneID" id="4353481"/>
<sequence length="273" mass="29983">MGVASLSVDSWSLAFHMRTTWLQYALSDPCLFHVILFYASARLDANQGKKYQSATTLHHQTEAVNLINRQLAAERVELNDGLIACVALLAMHACVENDPSTMQIHIRGMMSMVQAKGGLKNLGFDGSLIDMVYMVKIFSTVLAAAATLDIETASSCPPPTPLITSIIHRARLNSVTFNRAKSIIPLFQEIHDAGFFFQDFITGQKCPYKWRQMRDGVTPPSGAVALFRPNPSLLPSDDTVYTACKATTSIFWYLADGTTLVDSTILGQFPVSS</sequence>
<gene>
    <name evidence="1" type="ORF">ATEG_08477</name>
</gene>
<organism evidence="1 2">
    <name type="scientific">Aspergillus terreus (strain NIH 2624 / FGSC A1156)</name>
    <dbReference type="NCBI Taxonomy" id="341663"/>
    <lineage>
        <taxon>Eukaryota</taxon>
        <taxon>Fungi</taxon>
        <taxon>Dikarya</taxon>
        <taxon>Ascomycota</taxon>
        <taxon>Pezizomycotina</taxon>
        <taxon>Eurotiomycetes</taxon>
        <taxon>Eurotiomycetidae</taxon>
        <taxon>Eurotiales</taxon>
        <taxon>Aspergillaceae</taxon>
        <taxon>Aspergillus</taxon>
        <taxon>Aspergillus subgen. Circumdati</taxon>
    </lineage>
</organism>
<proteinExistence type="predicted"/>
<evidence type="ECO:0008006" key="3">
    <source>
        <dbReference type="Google" id="ProtNLM"/>
    </source>
</evidence>
<dbReference type="EMBL" id="CH476605">
    <property type="protein sequence ID" value="EAU31650.1"/>
    <property type="molecule type" value="Genomic_DNA"/>
</dbReference>
<dbReference type="RefSeq" id="XP_001217616.1">
    <property type="nucleotide sequence ID" value="XM_001217615.1"/>
</dbReference>
<protein>
    <recommendedName>
        <fullName evidence="3">Transcription factor domain-containing protein</fullName>
    </recommendedName>
</protein>
<reference evidence="2" key="1">
    <citation type="submission" date="2005-09" db="EMBL/GenBank/DDBJ databases">
        <title>Annotation of the Aspergillus terreus NIH2624 genome.</title>
        <authorList>
            <person name="Birren B.W."/>
            <person name="Lander E.S."/>
            <person name="Galagan J.E."/>
            <person name="Nusbaum C."/>
            <person name="Devon K."/>
            <person name="Henn M."/>
            <person name="Ma L.-J."/>
            <person name="Jaffe D.B."/>
            <person name="Butler J."/>
            <person name="Alvarez P."/>
            <person name="Gnerre S."/>
            <person name="Grabherr M."/>
            <person name="Kleber M."/>
            <person name="Mauceli E.W."/>
            <person name="Brockman W."/>
            <person name="Rounsley S."/>
            <person name="Young S.K."/>
            <person name="LaButti K."/>
            <person name="Pushparaj V."/>
            <person name="DeCaprio D."/>
            <person name="Crawford M."/>
            <person name="Koehrsen M."/>
            <person name="Engels R."/>
            <person name="Montgomery P."/>
            <person name="Pearson M."/>
            <person name="Howarth C."/>
            <person name="Larson L."/>
            <person name="Luoma S."/>
            <person name="White J."/>
            <person name="Alvarado L."/>
            <person name="Kodira C.D."/>
            <person name="Zeng Q."/>
            <person name="Oleary S."/>
            <person name="Yandava C."/>
            <person name="Denning D.W."/>
            <person name="Nierman W.C."/>
            <person name="Milne T."/>
            <person name="Madden K."/>
        </authorList>
    </citation>
    <scope>NUCLEOTIDE SEQUENCE [LARGE SCALE GENOMIC DNA]</scope>
    <source>
        <strain evidence="2">NIH 2624 / FGSC A1156</strain>
    </source>
</reference>
<dbReference type="PANTHER" id="PTHR37540">
    <property type="entry name" value="TRANSCRIPTION FACTOR (ACR-2), PUTATIVE-RELATED-RELATED"/>
    <property type="match status" value="1"/>
</dbReference>
<dbReference type="PANTHER" id="PTHR37540:SF5">
    <property type="entry name" value="TRANSCRIPTION FACTOR DOMAIN-CONTAINING PROTEIN"/>
    <property type="match status" value="1"/>
</dbReference>
<dbReference type="STRING" id="341663.Q0CCV7"/>
<dbReference type="AlphaFoldDB" id="Q0CCV7"/>
<evidence type="ECO:0000313" key="2">
    <source>
        <dbReference type="Proteomes" id="UP000007963"/>
    </source>
</evidence>
<accession>Q0CCV7</accession>
<evidence type="ECO:0000313" key="1">
    <source>
        <dbReference type="EMBL" id="EAU31650.1"/>
    </source>
</evidence>
<dbReference type="HOGENOM" id="CLU_1019345_0_0_1"/>
<dbReference type="Proteomes" id="UP000007963">
    <property type="component" value="Unassembled WGS sequence"/>
</dbReference>
<dbReference type="VEuPathDB" id="FungiDB:ATEG_08477"/>
<name>Q0CCV7_ASPTN</name>
<dbReference type="OrthoDB" id="4159781at2759"/>
<dbReference type="eggNOG" id="ENOG502RVSW">
    <property type="taxonomic scope" value="Eukaryota"/>
</dbReference>
<dbReference type="Pfam" id="PF11951">
    <property type="entry name" value="Fungal_trans_2"/>
    <property type="match status" value="1"/>
</dbReference>